<evidence type="ECO:0000313" key="2">
    <source>
        <dbReference type="Proteomes" id="UP001597413"/>
    </source>
</evidence>
<proteinExistence type="predicted"/>
<gene>
    <name evidence="1" type="ORF">ACFSM0_16085</name>
</gene>
<comment type="caution">
    <text evidence="1">The sequence shown here is derived from an EMBL/GenBank/DDBJ whole genome shotgun (WGS) entry which is preliminary data.</text>
</comment>
<organism evidence="1 2">
    <name type="scientific">Rhodobacter lacus</name>
    <dbReference type="NCBI Taxonomy" id="1641972"/>
    <lineage>
        <taxon>Bacteria</taxon>
        <taxon>Pseudomonadati</taxon>
        <taxon>Pseudomonadota</taxon>
        <taxon>Alphaproteobacteria</taxon>
        <taxon>Rhodobacterales</taxon>
        <taxon>Rhodobacter group</taxon>
        <taxon>Rhodobacter</taxon>
    </lineage>
</organism>
<dbReference type="RefSeq" id="WP_377392754.1">
    <property type="nucleotide sequence ID" value="NZ_JBHUIX010000014.1"/>
</dbReference>
<sequence>MRQSTAIRIAHLLYDAARRQFEAVVEFFAPGMPVPLRVPVRVSAAPDISHRRLVDVLTREAQRRGIGRL</sequence>
<evidence type="ECO:0000313" key="1">
    <source>
        <dbReference type="EMBL" id="MFD2175613.1"/>
    </source>
</evidence>
<keyword evidence="2" id="KW-1185">Reference proteome</keyword>
<dbReference type="EMBL" id="JBHUIX010000014">
    <property type="protein sequence ID" value="MFD2175613.1"/>
    <property type="molecule type" value="Genomic_DNA"/>
</dbReference>
<accession>A0ABW5ABK7</accession>
<protein>
    <submittedName>
        <fullName evidence="1">Uncharacterized protein</fullName>
    </submittedName>
</protein>
<reference evidence="2" key="1">
    <citation type="journal article" date="2019" name="Int. J. Syst. Evol. Microbiol.">
        <title>The Global Catalogue of Microorganisms (GCM) 10K type strain sequencing project: providing services to taxonomists for standard genome sequencing and annotation.</title>
        <authorList>
            <consortium name="The Broad Institute Genomics Platform"/>
            <consortium name="The Broad Institute Genome Sequencing Center for Infectious Disease"/>
            <person name="Wu L."/>
            <person name="Ma J."/>
        </authorList>
    </citation>
    <scope>NUCLEOTIDE SEQUENCE [LARGE SCALE GENOMIC DNA]</scope>
    <source>
        <strain evidence="2">CCUG 55131</strain>
    </source>
</reference>
<name>A0ABW5ABK7_9RHOB</name>
<dbReference type="Proteomes" id="UP001597413">
    <property type="component" value="Unassembled WGS sequence"/>
</dbReference>